<accession>A0A8S5MB06</accession>
<sequence>MNNMAEFNKLIITNKGQALMAKLIAGTTTVEFTKIRTSTNVYTNAQILALTALANVKQTTDVSRVIRTNNVAVQVEGAIENSNLTTGYKINSVGLYAKDPDEGEILYAVASVASSDNGAWMPPYNGVAVSGAYFKLITTVSNSDNVSLQVDQAAVATVGDIQDLQSQISDLEAFIGYKDDDIYGVEVDFVNKKFTRLAGAVGKTGGASFDGVHCFGGRRRCNLTDDGKVIAYHGDTGYSETGALTQAITIDETTYAAGTKVQTMVEQPKFYYKVVPLELEIISEGDNYGHHMRKGRYYISPVPKLGFKLHPAFIRDGKEKDFVYLSAFEGSLYDVSASAYILDDSQVASFVASTGDKLSSIANAKPMSGLTQDMTRAKTRIIAENRGTGWEQETVQMASASQLLMLVEYASFNMQTAIGNGNVSKTDDGTTNMAENTGATTSLGNASGVVTNTNGILIVSYRGEENPWGNIWKWVDGINIQNPSPFAAGQYGNVYVADHGFADGISASPYEDTGIHPCYGEGYVSAFGYNEKFDWLFIPTEHSGNSSLPVGDYMYNNQPGWRVALLGGGWYDGSRAGAFYWNLGNAASNRNRNVGGRLVYVPDVA</sequence>
<organism evidence="2">
    <name type="scientific">Siphoviridae sp. ctsDY37</name>
    <dbReference type="NCBI Taxonomy" id="2826483"/>
    <lineage>
        <taxon>Viruses</taxon>
        <taxon>Duplodnaviria</taxon>
        <taxon>Heunggongvirae</taxon>
        <taxon>Uroviricota</taxon>
        <taxon>Caudoviricetes</taxon>
    </lineage>
</organism>
<dbReference type="InterPro" id="IPR022225">
    <property type="entry name" value="Phage_tail_fibre_N"/>
</dbReference>
<evidence type="ECO:0000259" key="1">
    <source>
        <dbReference type="Pfam" id="PF12571"/>
    </source>
</evidence>
<protein>
    <submittedName>
        <fullName evidence="2">Tail collar fiber protein</fullName>
    </submittedName>
</protein>
<name>A0A8S5MB06_9CAUD</name>
<reference evidence="2" key="1">
    <citation type="journal article" date="2021" name="Proc. Natl. Acad. Sci. U.S.A.">
        <title>A Catalog of Tens of Thousands of Viruses from Human Metagenomes Reveals Hidden Associations with Chronic Diseases.</title>
        <authorList>
            <person name="Tisza M.J."/>
            <person name="Buck C.B."/>
        </authorList>
    </citation>
    <scope>NUCLEOTIDE SEQUENCE</scope>
    <source>
        <strain evidence="2">CtsDY37</strain>
    </source>
</reference>
<dbReference type="EMBL" id="BK014859">
    <property type="protein sequence ID" value="DAD79107.1"/>
    <property type="molecule type" value="Genomic_DNA"/>
</dbReference>
<dbReference type="Pfam" id="PF12571">
    <property type="entry name" value="Phage_tail_fib"/>
    <property type="match status" value="1"/>
</dbReference>
<proteinExistence type="predicted"/>
<feature type="domain" description="Phage tail fibre protein N-terminal" evidence="1">
    <location>
        <begin position="8"/>
        <end position="155"/>
    </location>
</feature>
<evidence type="ECO:0000313" key="2">
    <source>
        <dbReference type="EMBL" id="DAD79107.1"/>
    </source>
</evidence>